<organism evidence="1 2">
    <name type="scientific">Tritrichomonas musculus</name>
    <dbReference type="NCBI Taxonomy" id="1915356"/>
    <lineage>
        <taxon>Eukaryota</taxon>
        <taxon>Metamonada</taxon>
        <taxon>Parabasalia</taxon>
        <taxon>Tritrichomonadida</taxon>
        <taxon>Tritrichomonadidae</taxon>
        <taxon>Tritrichomonas</taxon>
    </lineage>
</organism>
<sequence length="157" mass="18102">MTQDDELPPETGVDYLTQSIQTLSDIIHLCQQNNELTPLAVQRLNELTLSFENSYETDPSNGLGNSSNKCRAQRDIEEHIALCRKMQRPIKPTSVVYRDIASSLSKKKELPFDPKATKKKSDLFKWFDEHWLQIKDQFFLLLDKHPLAQGTKETPLE</sequence>
<evidence type="ECO:0000313" key="1">
    <source>
        <dbReference type="EMBL" id="KAK8878591.1"/>
    </source>
</evidence>
<dbReference type="Proteomes" id="UP001470230">
    <property type="component" value="Unassembled WGS sequence"/>
</dbReference>
<dbReference type="EMBL" id="JAPFFF010000011">
    <property type="protein sequence ID" value="KAK8878591.1"/>
    <property type="molecule type" value="Genomic_DNA"/>
</dbReference>
<keyword evidence="2" id="KW-1185">Reference proteome</keyword>
<gene>
    <name evidence="1" type="ORF">M9Y10_005371</name>
</gene>
<reference evidence="1 2" key="1">
    <citation type="submission" date="2024-04" db="EMBL/GenBank/DDBJ databases">
        <title>Tritrichomonas musculus Genome.</title>
        <authorList>
            <person name="Alves-Ferreira E."/>
            <person name="Grigg M."/>
            <person name="Lorenzi H."/>
            <person name="Galac M."/>
        </authorList>
    </citation>
    <scope>NUCLEOTIDE SEQUENCE [LARGE SCALE GENOMIC DNA]</scope>
    <source>
        <strain evidence="1 2">EAF2021</strain>
    </source>
</reference>
<name>A0ABR2JM33_9EUKA</name>
<accession>A0ABR2JM33</accession>
<proteinExistence type="predicted"/>
<evidence type="ECO:0000313" key="2">
    <source>
        <dbReference type="Proteomes" id="UP001470230"/>
    </source>
</evidence>
<protein>
    <submittedName>
        <fullName evidence="1">Uncharacterized protein</fullName>
    </submittedName>
</protein>
<comment type="caution">
    <text evidence="1">The sequence shown here is derived from an EMBL/GenBank/DDBJ whole genome shotgun (WGS) entry which is preliminary data.</text>
</comment>